<comment type="caution">
    <text evidence="1">The sequence shown here is derived from an EMBL/GenBank/DDBJ whole genome shotgun (WGS) entry which is preliminary data.</text>
</comment>
<organism evidence="1 2">
    <name type="scientific">Colocasia esculenta</name>
    <name type="common">Wild taro</name>
    <name type="synonym">Arum esculentum</name>
    <dbReference type="NCBI Taxonomy" id="4460"/>
    <lineage>
        <taxon>Eukaryota</taxon>
        <taxon>Viridiplantae</taxon>
        <taxon>Streptophyta</taxon>
        <taxon>Embryophyta</taxon>
        <taxon>Tracheophyta</taxon>
        <taxon>Spermatophyta</taxon>
        <taxon>Magnoliopsida</taxon>
        <taxon>Liliopsida</taxon>
        <taxon>Araceae</taxon>
        <taxon>Aroideae</taxon>
        <taxon>Colocasieae</taxon>
        <taxon>Colocasia</taxon>
    </lineage>
</organism>
<proteinExistence type="predicted"/>
<name>A0A843TVE6_COLES</name>
<protein>
    <submittedName>
        <fullName evidence="1">Uncharacterized protein</fullName>
    </submittedName>
</protein>
<reference evidence="1" key="1">
    <citation type="submission" date="2017-07" db="EMBL/GenBank/DDBJ databases">
        <title>Taro Niue Genome Assembly and Annotation.</title>
        <authorList>
            <person name="Atibalentja N."/>
            <person name="Keating K."/>
            <person name="Fields C.J."/>
        </authorList>
    </citation>
    <scope>NUCLEOTIDE SEQUENCE</scope>
    <source>
        <strain evidence="1">Niue_2</strain>
        <tissue evidence="1">Leaf</tissue>
    </source>
</reference>
<dbReference type="AlphaFoldDB" id="A0A843TVE6"/>
<evidence type="ECO:0000313" key="2">
    <source>
        <dbReference type="Proteomes" id="UP000652761"/>
    </source>
</evidence>
<accession>A0A843TVE6</accession>
<evidence type="ECO:0000313" key="1">
    <source>
        <dbReference type="EMBL" id="MQL75065.1"/>
    </source>
</evidence>
<gene>
    <name evidence="1" type="ORF">Taro_007433</name>
</gene>
<dbReference type="Proteomes" id="UP000652761">
    <property type="component" value="Unassembled WGS sequence"/>
</dbReference>
<keyword evidence="2" id="KW-1185">Reference proteome</keyword>
<dbReference type="EMBL" id="NMUH01000233">
    <property type="protein sequence ID" value="MQL75065.1"/>
    <property type="molecule type" value="Genomic_DNA"/>
</dbReference>
<sequence>MGARTCCLLISRVVPCSRINFPVQKLSAVVRINIPVRKPFAVVRYGRADDLPGDMPLRSLTTSDHGGHTLEVFEPP</sequence>